<name>A0AC60QRN1_IXOPE</name>
<accession>A0AC60QRN1</accession>
<dbReference type="Proteomes" id="UP000805193">
    <property type="component" value="Unassembled WGS sequence"/>
</dbReference>
<protein>
    <submittedName>
        <fullName evidence="1">Uncharacterized protein</fullName>
    </submittedName>
</protein>
<gene>
    <name evidence="1" type="ORF">HPB47_016129</name>
</gene>
<evidence type="ECO:0000313" key="1">
    <source>
        <dbReference type="EMBL" id="KAG0440891.1"/>
    </source>
</evidence>
<dbReference type="EMBL" id="JABSTQ010004833">
    <property type="protein sequence ID" value="KAG0440891.1"/>
    <property type="molecule type" value="Genomic_DNA"/>
</dbReference>
<proteinExistence type="predicted"/>
<organism evidence="1 2">
    <name type="scientific">Ixodes persulcatus</name>
    <name type="common">Taiga tick</name>
    <dbReference type="NCBI Taxonomy" id="34615"/>
    <lineage>
        <taxon>Eukaryota</taxon>
        <taxon>Metazoa</taxon>
        <taxon>Ecdysozoa</taxon>
        <taxon>Arthropoda</taxon>
        <taxon>Chelicerata</taxon>
        <taxon>Arachnida</taxon>
        <taxon>Acari</taxon>
        <taxon>Parasitiformes</taxon>
        <taxon>Ixodida</taxon>
        <taxon>Ixodoidea</taxon>
        <taxon>Ixodidae</taxon>
        <taxon>Ixodinae</taxon>
        <taxon>Ixodes</taxon>
    </lineage>
</organism>
<keyword evidence="2" id="KW-1185">Reference proteome</keyword>
<sequence length="422" mass="45902">MAETKGRRRRGPVSAGTIVAISAAVVTIFKLSWCLADTGAYSFISELDVLTTFERKLSLLDFDAGTTDDPEPIDASVEKPLGGCSMCPPCKLLLRFYSAPKAGQSATPPAAAAPRRTAAVEKEPANVAAADSTTDEGSLFSSSSVMQFSFAELAQQGASGFGKPAGSPPKSSIPLLAGAGSKLFQSASRHKSQADEDGEEEVAPSSEVHFEPVVPLPDLVELKTGEEEEEALFCSRAKLYVFHADLKQWKERAIGDIKILKHKHRPCCFRVLMRRDQVHKIACNHAITGFIRLAPLSTSANSLTWNAIDYTDGKPSPESFAVRFKNAEILDAFAKTFEECRLAVLEKENIGGLEEAVSGRNGEQEKGEQESTEKDDEEEEEEEEEDEEDEEDDDDHGEDVMFEKRVTLAVLSPSGDSYQASE</sequence>
<evidence type="ECO:0000313" key="2">
    <source>
        <dbReference type="Proteomes" id="UP000805193"/>
    </source>
</evidence>
<reference evidence="1 2" key="1">
    <citation type="journal article" date="2020" name="Cell">
        <title>Large-Scale Comparative Analyses of Tick Genomes Elucidate Their Genetic Diversity and Vector Capacities.</title>
        <authorList>
            <consortium name="Tick Genome and Microbiome Consortium (TIGMIC)"/>
            <person name="Jia N."/>
            <person name="Wang J."/>
            <person name="Shi W."/>
            <person name="Du L."/>
            <person name="Sun Y."/>
            <person name="Zhan W."/>
            <person name="Jiang J.F."/>
            <person name="Wang Q."/>
            <person name="Zhang B."/>
            <person name="Ji P."/>
            <person name="Bell-Sakyi L."/>
            <person name="Cui X.M."/>
            <person name="Yuan T.T."/>
            <person name="Jiang B.G."/>
            <person name="Yang W.F."/>
            <person name="Lam T.T."/>
            <person name="Chang Q.C."/>
            <person name="Ding S.J."/>
            <person name="Wang X.J."/>
            <person name="Zhu J.G."/>
            <person name="Ruan X.D."/>
            <person name="Zhao L."/>
            <person name="Wei J.T."/>
            <person name="Ye R.Z."/>
            <person name="Que T.C."/>
            <person name="Du C.H."/>
            <person name="Zhou Y.H."/>
            <person name="Cheng J.X."/>
            <person name="Dai P.F."/>
            <person name="Guo W.B."/>
            <person name="Han X.H."/>
            <person name="Huang E.J."/>
            <person name="Li L.F."/>
            <person name="Wei W."/>
            <person name="Gao Y.C."/>
            <person name="Liu J.Z."/>
            <person name="Shao H.Z."/>
            <person name="Wang X."/>
            <person name="Wang C.C."/>
            <person name="Yang T.C."/>
            <person name="Huo Q.B."/>
            <person name="Li W."/>
            <person name="Chen H.Y."/>
            <person name="Chen S.E."/>
            <person name="Zhou L.G."/>
            <person name="Ni X.B."/>
            <person name="Tian J.H."/>
            <person name="Sheng Y."/>
            <person name="Liu T."/>
            <person name="Pan Y.S."/>
            <person name="Xia L.Y."/>
            <person name="Li J."/>
            <person name="Zhao F."/>
            <person name="Cao W.C."/>
        </authorList>
    </citation>
    <scope>NUCLEOTIDE SEQUENCE [LARGE SCALE GENOMIC DNA]</scope>
    <source>
        <strain evidence="1">Iper-2018</strain>
    </source>
</reference>
<comment type="caution">
    <text evidence="1">The sequence shown here is derived from an EMBL/GenBank/DDBJ whole genome shotgun (WGS) entry which is preliminary data.</text>
</comment>